<evidence type="ECO:0000313" key="1">
    <source>
        <dbReference type="EMBL" id="JAE01630.1"/>
    </source>
</evidence>
<accession>A0A0A9ELQ3</accession>
<reference evidence="1" key="2">
    <citation type="journal article" date="2015" name="Data Brief">
        <title>Shoot transcriptome of the giant reed, Arundo donax.</title>
        <authorList>
            <person name="Barrero R.A."/>
            <person name="Guerrero F.D."/>
            <person name="Moolhuijzen P."/>
            <person name="Goolsby J.A."/>
            <person name="Tidwell J."/>
            <person name="Bellgard S.E."/>
            <person name="Bellgard M.I."/>
        </authorList>
    </citation>
    <scope>NUCLEOTIDE SEQUENCE</scope>
    <source>
        <tissue evidence="1">Shoot tissue taken approximately 20 cm above the soil surface</tissue>
    </source>
</reference>
<dbReference type="AlphaFoldDB" id="A0A0A9ELQ3"/>
<organism evidence="1">
    <name type="scientific">Arundo donax</name>
    <name type="common">Giant reed</name>
    <name type="synonym">Donax arundinaceus</name>
    <dbReference type="NCBI Taxonomy" id="35708"/>
    <lineage>
        <taxon>Eukaryota</taxon>
        <taxon>Viridiplantae</taxon>
        <taxon>Streptophyta</taxon>
        <taxon>Embryophyta</taxon>
        <taxon>Tracheophyta</taxon>
        <taxon>Spermatophyta</taxon>
        <taxon>Magnoliopsida</taxon>
        <taxon>Liliopsida</taxon>
        <taxon>Poales</taxon>
        <taxon>Poaceae</taxon>
        <taxon>PACMAD clade</taxon>
        <taxon>Arundinoideae</taxon>
        <taxon>Arundineae</taxon>
        <taxon>Arundo</taxon>
    </lineage>
</organism>
<proteinExistence type="predicted"/>
<dbReference type="EMBL" id="GBRH01196266">
    <property type="protein sequence ID" value="JAE01630.1"/>
    <property type="molecule type" value="Transcribed_RNA"/>
</dbReference>
<sequence length="53" mass="6033">MELVTTNQNSCHNFLVVPQNFAEQFQLCSARNFLMSKPGTVMSCLELQRPKSN</sequence>
<name>A0A0A9ELQ3_ARUDO</name>
<reference evidence="1" key="1">
    <citation type="submission" date="2014-09" db="EMBL/GenBank/DDBJ databases">
        <authorList>
            <person name="Magalhaes I.L.F."/>
            <person name="Oliveira U."/>
            <person name="Santos F.R."/>
            <person name="Vidigal T.H.D.A."/>
            <person name="Brescovit A.D."/>
            <person name="Santos A.J."/>
        </authorList>
    </citation>
    <scope>NUCLEOTIDE SEQUENCE</scope>
    <source>
        <tissue evidence="1">Shoot tissue taken approximately 20 cm above the soil surface</tissue>
    </source>
</reference>
<protein>
    <submittedName>
        <fullName evidence="1">Uncharacterized protein</fullName>
    </submittedName>
</protein>